<evidence type="ECO:0000259" key="5">
    <source>
        <dbReference type="PROSITE" id="PS51883"/>
    </source>
</evidence>
<keyword evidence="6" id="KW-0378">Hydrolase</keyword>
<dbReference type="InterPro" id="IPR006073">
    <property type="entry name" value="GTP-bd"/>
</dbReference>
<reference evidence="6 7" key="1">
    <citation type="journal article" date="2015" name="Sci. Rep.">
        <title>Genome of the facultative scuticociliatosis pathogen Pseudocohnilembus persalinus provides insight into its virulence through horizontal gene transfer.</title>
        <authorList>
            <person name="Xiong J."/>
            <person name="Wang G."/>
            <person name="Cheng J."/>
            <person name="Tian M."/>
            <person name="Pan X."/>
            <person name="Warren A."/>
            <person name="Jiang C."/>
            <person name="Yuan D."/>
            <person name="Miao W."/>
        </authorList>
    </citation>
    <scope>NUCLEOTIDE SEQUENCE [LARGE SCALE GENOMIC DNA]</scope>
    <source>
        <strain evidence="6">36N120E</strain>
    </source>
</reference>
<dbReference type="InterPro" id="IPR006169">
    <property type="entry name" value="GTP1_OBG_dom"/>
</dbReference>
<dbReference type="GO" id="GO:0003924">
    <property type="term" value="F:GTPase activity"/>
    <property type="evidence" value="ECO:0007669"/>
    <property type="project" value="InterPro"/>
</dbReference>
<dbReference type="PANTHER" id="PTHR11702:SF31">
    <property type="entry name" value="MITOCHONDRIAL RIBOSOME-ASSOCIATED GTPASE 2"/>
    <property type="match status" value="1"/>
</dbReference>
<dbReference type="Proteomes" id="UP000054937">
    <property type="component" value="Unassembled WGS sequence"/>
</dbReference>
<dbReference type="GO" id="GO:0005525">
    <property type="term" value="F:GTP binding"/>
    <property type="evidence" value="ECO:0007669"/>
    <property type="project" value="UniProtKB-KW"/>
</dbReference>
<feature type="domain" description="OBG-type G" evidence="4">
    <location>
        <begin position="229"/>
        <end position="399"/>
    </location>
</feature>
<evidence type="ECO:0000256" key="2">
    <source>
        <dbReference type="ARBA" id="ARBA00022741"/>
    </source>
</evidence>
<protein>
    <submittedName>
        <fullName evidence="6">p-loop containing nucleoside triphosphate hydrolase</fullName>
    </submittedName>
</protein>
<accession>A0A0V0QK38</accession>
<organism evidence="6 7">
    <name type="scientific">Pseudocohnilembus persalinus</name>
    <name type="common">Ciliate</name>
    <dbReference type="NCBI Taxonomy" id="266149"/>
    <lineage>
        <taxon>Eukaryota</taxon>
        <taxon>Sar</taxon>
        <taxon>Alveolata</taxon>
        <taxon>Ciliophora</taxon>
        <taxon>Intramacronucleata</taxon>
        <taxon>Oligohymenophorea</taxon>
        <taxon>Scuticociliatia</taxon>
        <taxon>Philasterida</taxon>
        <taxon>Pseudocohnilembidae</taxon>
        <taxon>Pseudocohnilembus</taxon>
    </lineage>
</organism>
<evidence type="ECO:0000256" key="3">
    <source>
        <dbReference type="ARBA" id="ARBA00023134"/>
    </source>
</evidence>
<dbReference type="SUPFAM" id="SSF52540">
    <property type="entry name" value="P-loop containing nucleoside triphosphate hydrolases"/>
    <property type="match status" value="1"/>
</dbReference>
<dbReference type="InterPro" id="IPR014100">
    <property type="entry name" value="GTP-bd_Obg/CgtA"/>
</dbReference>
<dbReference type="CDD" id="cd01898">
    <property type="entry name" value="Obg"/>
    <property type="match status" value="1"/>
</dbReference>
<dbReference type="OrthoDB" id="347018at2759"/>
<dbReference type="NCBIfam" id="NF008956">
    <property type="entry name" value="PRK12299.1"/>
    <property type="match status" value="1"/>
</dbReference>
<dbReference type="InParanoid" id="A0A0V0QK38"/>
<dbReference type="GO" id="GO:0005739">
    <property type="term" value="C:mitochondrion"/>
    <property type="evidence" value="ECO:0007669"/>
    <property type="project" value="TreeGrafter"/>
</dbReference>
<gene>
    <name evidence="6" type="ORF">PPERSA_11907</name>
</gene>
<dbReference type="PIRSF" id="PIRSF002401">
    <property type="entry name" value="GTP_bd_Obg/CgtA"/>
    <property type="match status" value="1"/>
</dbReference>
<dbReference type="InterPro" id="IPR031167">
    <property type="entry name" value="G_OBG"/>
</dbReference>
<evidence type="ECO:0000313" key="7">
    <source>
        <dbReference type="Proteomes" id="UP000054937"/>
    </source>
</evidence>
<proteinExistence type="inferred from homology"/>
<dbReference type="AlphaFoldDB" id="A0A0V0QK38"/>
<comment type="similarity">
    <text evidence="1">Belongs to the TRAFAC class OBG-HflX-like GTPase superfamily. OBG GTPase family.</text>
</comment>
<dbReference type="PRINTS" id="PR00326">
    <property type="entry name" value="GTP1OBG"/>
</dbReference>
<dbReference type="PROSITE" id="PS51883">
    <property type="entry name" value="OBG"/>
    <property type="match status" value="1"/>
</dbReference>
<dbReference type="PANTHER" id="PTHR11702">
    <property type="entry name" value="DEVELOPMENTALLY REGULATED GTP-BINDING PROTEIN-RELATED"/>
    <property type="match status" value="1"/>
</dbReference>
<dbReference type="Pfam" id="PF01018">
    <property type="entry name" value="GTP1_OBG"/>
    <property type="match status" value="1"/>
</dbReference>
<dbReference type="Gene3D" id="3.40.50.300">
    <property type="entry name" value="P-loop containing nucleotide triphosphate hydrolases"/>
    <property type="match status" value="1"/>
</dbReference>
<dbReference type="PROSITE" id="PS51710">
    <property type="entry name" value="G_OBG"/>
    <property type="match status" value="1"/>
</dbReference>
<comment type="caution">
    <text evidence="6">The sequence shown here is derived from an EMBL/GenBank/DDBJ whole genome shotgun (WGS) entry which is preliminary data.</text>
</comment>
<keyword evidence="2" id="KW-0547">Nucleotide-binding</keyword>
<dbReference type="InterPro" id="IPR045086">
    <property type="entry name" value="OBG_GTPase"/>
</dbReference>
<feature type="domain" description="Obg" evidence="5">
    <location>
        <begin position="51"/>
        <end position="228"/>
    </location>
</feature>
<dbReference type="SUPFAM" id="SSF82051">
    <property type="entry name" value="Obg GTP-binding protein N-terminal domain"/>
    <property type="match status" value="1"/>
</dbReference>
<dbReference type="InterPro" id="IPR036726">
    <property type="entry name" value="GTP1_OBG_dom_sf"/>
</dbReference>
<dbReference type="InterPro" id="IPR027417">
    <property type="entry name" value="P-loop_NTPase"/>
</dbReference>
<sequence>MMIQTKFFRYLKSINKFCTQQQNSNIPDDKSYSNEKTAKVYQQSEANFQENTFVDKFKLKVYAGNGGHGAITFFRDNRVRTGAPDGGDGGRGGDVIFQATDFFNDLRIFQKKEIKGNNGKSGQKLGKMGKNGKDIHISIPVGTLLYEVLEERKVLTDDINMLTQQPRKKRDFYQKFLIDLAKVGQQYTVCKGGYGGRGNKNHRGISEPPLNKGGLGQIKTIYMELKSLADVGLVGFPNVGKSTFLSAVTRSLPKIANYPFTTLNPTVGKIKFVDNFEYTVADIPGIIEKSYLNKGLGLEFLRHIERTNVLVFVLDCTSDIPLERQLEILRKELIMYRPDFLEKSGCVVCSKSDLVEDENQLQENFEKLKKNTEYNCFIISGKHGVGLGDVVLYIRNLVKQNRLKLMQERNIRQEFQGYQQFQ</sequence>
<evidence type="ECO:0000259" key="4">
    <source>
        <dbReference type="PROSITE" id="PS51710"/>
    </source>
</evidence>
<dbReference type="Pfam" id="PF01926">
    <property type="entry name" value="MMR_HSR1"/>
    <property type="match status" value="1"/>
</dbReference>
<dbReference type="OMA" id="VVFDWEP"/>
<name>A0A0V0QK38_PSEPJ</name>
<keyword evidence="7" id="KW-1185">Reference proteome</keyword>
<evidence type="ECO:0000256" key="1">
    <source>
        <dbReference type="ARBA" id="ARBA00007699"/>
    </source>
</evidence>
<dbReference type="EMBL" id="LDAU01000154">
    <property type="protein sequence ID" value="KRX02567.1"/>
    <property type="molecule type" value="Genomic_DNA"/>
</dbReference>
<dbReference type="GO" id="GO:0042254">
    <property type="term" value="P:ribosome biogenesis"/>
    <property type="evidence" value="ECO:0007669"/>
    <property type="project" value="UniProtKB-UniRule"/>
</dbReference>
<keyword evidence="3" id="KW-0342">GTP-binding</keyword>
<dbReference type="GO" id="GO:0000287">
    <property type="term" value="F:magnesium ion binding"/>
    <property type="evidence" value="ECO:0007669"/>
    <property type="project" value="InterPro"/>
</dbReference>
<dbReference type="Gene3D" id="2.70.210.12">
    <property type="entry name" value="GTP1/OBG domain"/>
    <property type="match status" value="1"/>
</dbReference>
<evidence type="ECO:0000313" key="6">
    <source>
        <dbReference type="EMBL" id="KRX02567.1"/>
    </source>
</evidence>